<dbReference type="Proteomes" id="UP001562354">
    <property type="component" value="Unassembled WGS sequence"/>
</dbReference>
<dbReference type="EMBL" id="JBFMKM010000008">
    <property type="protein sequence ID" value="KAL1304705.1"/>
    <property type="molecule type" value="Genomic_DNA"/>
</dbReference>
<comment type="caution">
    <text evidence="3">The sequence shown here is derived from an EMBL/GenBank/DDBJ whole genome shotgun (WGS) entry which is preliminary data.</text>
</comment>
<dbReference type="GeneID" id="95977355"/>
<feature type="region of interest" description="Disordered" evidence="1">
    <location>
        <begin position="224"/>
        <end position="263"/>
    </location>
</feature>
<gene>
    <name evidence="3" type="ORF">AAFC00_003654</name>
</gene>
<dbReference type="PANTHER" id="PTHR40018:SF1">
    <property type="entry name" value="[PSI+] INDUCTION PROTEIN 2"/>
    <property type="match status" value="1"/>
</dbReference>
<organism evidence="3 4">
    <name type="scientific">Neodothiora populina</name>
    <dbReference type="NCBI Taxonomy" id="2781224"/>
    <lineage>
        <taxon>Eukaryota</taxon>
        <taxon>Fungi</taxon>
        <taxon>Dikarya</taxon>
        <taxon>Ascomycota</taxon>
        <taxon>Pezizomycotina</taxon>
        <taxon>Dothideomycetes</taxon>
        <taxon>Dothideomycetidae</taxon>
        <taxon>Dothideales</taxon>
        <taxon>Dothioraceae</taxon>
        <taxon>Neodothiora</taxon>
    </lineage>
</organism>
<evidence type="ECO:0000256" key="1">
    <source>
        <dbReference type="SAM" id="MobiDB-lite"/>
    </source>
</evidence>
<keyword evidence="2" id="KW-0472">Membrane</keyword>
<evidence type="ECO:0000313" key="4">
    <source>
        <dbReference type="Proteomes" id="UP001562354"/>
    </source>
</evidence>
<proteinExistence type="predicted"/>
<evidence type="ECO:0000313" key="3">
    <source>
        <dbReference type="EMBL" id="KAL1304705.1"/>
    </source>
</evidence>
<dbReference type="RefSeq" id="XP_069200980.1">
    <property type="nucleotide sequence ID" value="XM_069343160.1"/>
</dbReference>
<accession>A0ABR3PG44</accession>
<sequence length="263" mass="28577">MPTLLWQRDITSDVDSVKTTFSGWDQCMTKAYCKWPAIIAIIAGCVIALSIVWCLVRCICCGAECCCGCLSCCACCADCCNSGRRRNQGYAQPAPQAYQYQSAPPPMYAAPQYAQFDTSYGSKGAAGTKYNEDALPVMPSWENSRTARSPLPDNDVEMDRLNHLNNHPAAPMIPPSARYNDGDLGTMGGPHYQDTSYNHTMPSLSYNDPYAGYSGAQAPHLQQETGYSRPGAYAAPPSYRSTPPSAVAPAVGRKPVENSWRDV</sequence>
<dbReference type="PANTHER" id="PTHR40018">
    <property type="entry name" value="[PSI+] INDUCTION PROTEIN 2"/>
    <property type="match status" value="1"/>
</dbReference>
<feature type="compositionally biased region" description="Basic and acidic residues" evidence="1">
    <location>
        <begin position="254"/>
        <end position="263"/>
    </location>
</feature>
<protein>
    <recommendedName>
        <fullName evidence="5">Fibroin-3</fullName>
    </recommendedName>
</protein>
<feature type="transmembrane region" description="Helical" evidence="2">
    <location>
        <begin position="35"/>
        <end position="56"/>
    </location>
</feature>
<keyword evidence="2" id="KW-1133">Transmembrane helix</keyword>
<keyword evidence="4" id="KW-1185">Reference proteome</keyword>
<evidence type="ECO:0008006" key="5">
    <source>
        <dbReference type="Google" id="ProtNLM"/>
    </source>
</evidence>
<dbReference type="InterPro" id="IPR037504">
    <property type="entry name" value="PSI_induc_2"/>
</dbReference>
<evidence type="ECO:0000256" key="2">
    <source>
        <dbReference type="SAM" id="Phobius"/>
    </source>
</evidence>
<keyword evidence="2" id="KW-0812">Transmembrane</keyword>
<reference evidence="3 4" key="1">
    <citation type="submission" date="2024-07" db="EMBL/GenBank/DDBJ databases">
        <title>Draft sequence of the Neodothiora populina.</title>
        <authorList>
            <person name="Drown D.D."/>
            <person name="Schuette U.S."/>
            <person name="Buechlein A.B."/>
            <person name="Rusch D.R."/>
            <person name="Winton L.W."/>
            <person name="Adams G.A."/>
        </authorList>
    </citation>
    <scope>NUCLEOTIDE SEQUENCE [LARGE SCALE GENOMIC DNA]</scope>
    <source>
        <strain evidence="3 4">CPC 39397</strain>
    </source>
</reference>
<name>A0ABR3PG44_9PEZI</name>